<accession>A0A225AU04</accession>
<proteinExistence type="predicted"/>
<dbReference type="EMBL" id="LFMY01000003">
    <property type="protein sequence ID" value="OKL61844.1"/>
    <property type="molecule type" value="Genomic_DNA"/>
</dbReference>
<name>A0A225AU04_TALAT</name>
<dbReference type="OrthoDB" id="4346289at2759"/>
<feature type="compositionally biased region" description="Polar residues" evidence="1">
    <location>
        <begin position="347"/>
        <end position="393"/>
    </location>
</feature>
<keyword evidence="3" id="KW-1185">Reference proteome</keyword>
<dbReference type="GeneID" id="31002610"/>
<dbReference type="Proteomes" id="UP000214365">
    <property type="component" value="Unassembled WGS sequence"/>
</dbReference>
<protein>
    <submittedName>
        <fullName evidence="2">Uncharacterized protein</fullName>
    </submittedName>
</protein>
<organism evidence="2 3">
    <name type="scientific">Talaromyces atroroseus</name>
    <dbReference type="NCBI Taxonomy" id="1441469"/>
    <lineage>
        <taxon>Eukaryota</taxon>
        <taxon>Fungi</taxon>
        <taxon>Dikarya</taxon>
        <taxon>Ascomycota</taxon>
        <taxon>Pezizomycotina</taxon>
        <taxon>Eurotiomycetes</taxon>
        <taxon>Eurotiomycetidae</taxon>
        <taxon>Eurotiales</taxon>
        <taxon>Trichocomaceae</taxon>
        <taxon>Talaromyces</taxon>
        <taxon>Talaromyces sect. Trachyspermi</taxon>
    </lineage>
</organism>
<evidence type="ECO:0000313" key="2">
    <source>
        <dbReference type="EMBL" id="OKL61844.1"/>
    </source>
</evidence>
<feature type="region of interest" description="Disordered" evidence="1">
    <location>
        <begin position="327"/>
        <end position="393"/>
    </location>
</feature>
<dbReference type="STRING" id="1441469.A0A225AU04"/>
<reference evidence="2 3" key="1">
    <citation type="submission" date="2015-06" db="EMBL/GenBank/DDBJ databases">
        <title>Talaromyces atroroseus IBT 11181 draft genome.</title>
        <authorList>
            <person name="Rasmussen K.B."/>
            <person name="Rasmussen S."/>
            <person name="Petersen B."/>
            <person name="Sicheritz-Ponten T."/>
            <person name="Mortensen U.H."/>
            <person name="Thrane U."/>
        </authorList>
    </citation>
    <scope>NUCLEOTIDE SEQUENCE [LARGE SCALE GENOMIC DNA]</scope>
    <source>
        <strain evidence="2 3">IBT 11181</strain>
    </source>
</reference>
<feature type="region of interest" description="Disordered" evidence="1">
    <location>
        <begin position="131"/>
        <end position="178"/>
    </location>
</feature>
<gene>
    <name evidence="2" type="ORF">UA08_02855</name>
</gene>
<comment type="caution">
    <text evidence="2">The sequence shown here is derived from an EMBL/GenBank/DDBJ whole genome shotgun (WGS) entry which is preliminary data.</text>
</comment>
<evidence type="ECO:0000313" key="3">
    <source>
        <dbReference type="Proteomes" id="UP000214365"/>
    </source>
</evidence>
<feature type="region of interest" description="Disordered" evidence="1">
    <location>
        <begin position="252"/>
        <end position="276"/>
    </location>
</feature>
<feature type="compositionally biased region" description="Low complexity" evidence="1">
    <location>
        <begin position="141"/>
        <end position="154"/>
    </location>
</feature>
<dbReference type="RefSeq" id="XP_020121965.1">
    <property type="nucleotide sequence ID" value="XM_020264943.1"/>
</dbReference>
<sequence>MANFDAFNDTFDFGSFIHYPEENMEPSDFQLPTMDTSVESMDFSDMQLYPETNPSPCGADFNLFDTLEYPACDLANGTPFTAETRTPAPQAEDFRYAIDSWASADHRLRSTKQKRRDAAIDLHLQRFMNDHCGPQLFPTDSEASPSATPSITSSHQSPGDSTPVSSASNTDQSTGTLTGGRELVFDMNLNTATQLPKKQKKRTKAQIEDYINARRNGACIKHKKQHKKCNCHEKRSAKTTADVKVKRQKLAVSGSGVPTPELIPNNTPSSLSVSSFSQSPLSQLDNVLFGDDIDTALASLPDLYSYKPLPELDAQLPMENVLQNQYAQKGSAGSVSTTHHHPASLPRSPSNLLLGSDSVARSSNVLLGSGSSANSPARDAQSQGSLQIGPSSGLNTAVENAKSLLVRRRTSGNLQTTGPRLDVVSDLHGVSEGSSHRSPEHGALAGASSGLQTSGLVVQSPILSLPVSPLSTIQTQLPTAVSETANSATAHSTDVQSATVVAQTASDLTASLYAMEWISRLSTSMAMQTMQVILACRPQLFQFLSEQATGADSSPFSLELSTVQTVSAGLIGCA</sequence>
<feature type="compositionally biased region" description="Polar residues" evidence="1">
    <location>
        <begin position="327"/>
        <end position="337"/>
    </location>
</feature>
<dbReference type="AlphaFoldDB" id="A0A225AU04"/>
<feature type="compositionally biased region" description="Polar residues" evidence="1">
    <location>
        <begin position="155"/>
        <end position="176"/>
    </location>
</feature>
<evidence type="ECO:0000256" key="1">
    <source>
        <dbReference type="SAM" id="MobiDB-lite"/>
    </source>
</evidence>